<proteinExistence type="predicted"/>
<name>H9TPZ0_HV1</name>
<gene>
    <name evidence="1" type="primary">nef</name>
</gene>
<organismHost>
    <name type="scientific">Homo sapiens</name>
    <name type="common">Human</name>
    <dbReference type="NCBI Taxonomy" id="9606"/>
</organismHost>
<dbReference type="EMBL" id="JQ479852">
    <property type="protein sequence ID" value="AFG24071.1"/>
    <property type="molecule type" value="Genomic_DNA"/>
</dbReference>
<organism evidence="1">
    <name type="scientific">Human immunodeficiency virus type 1</name>
    <name type="common">HIV-1</name>
    <dbReference type="NCBI Taxonomy" id="11676"/>
    <lineage>
        <taxon>Viruses</taxon>
        <taxon>Riboviria</taxon>
        <taxon>Pararnavirae</taxon>
        <taxon>Artverviricota</taxon>
        <taxon>Revtraviricetes</taxon>
        <taxon>Ortervirales</taxon>
        <taxon>Retroviridae</taxon>
        <taxon>Orthoretrovirinae</taxon>
        <taxon>Lentivirus</taxon>
        <taxon>Lentivirus humimdef1</taxon>
    </lineage>
</organism>
<sequence>MGGKLSKRKVVDGLL</sequence>
<protein>
    <submittedName>
        <fullName evidence="1">Truncated nef protein</fullName>
    </submittedName>
</protein>
<accession>H9TPZ0</accession>
<reference evidence="1" key="1">
    <citation type="journal article" date="2012" name="Proc. Natl. Acad. Sci. U.S.A.">
        <title>Role of retroviral restriction factors in the interferon-?-mediated suppression of HIV-1 in vivo.</title>
        <authorList>
            <consortium name="the Swiss HIV Cohort Study"/>
            <person name="Pillai S.K."/>
            <person name="Abdel-Mohsen M."/>
            <person name="Guatelli J."/>
            <person name="Skasko M."/>
            <person name="Monto A."/>
            <person name="Fujimoto K."/>
            <person name="Yukl S."/>
            <person name="Greene W.C."/>
            <person name="Kovari H."/>
            <person name="Rauch A."/>
            <person name="Fellay J."/>
            <person name="Battegay M."/>
            <person name="Hirschel B."/>
            <person name="Witteck A."/>
            <person name="Bernasconi E."/>
            <person name="Ledergerber B."/>
            <person name="Gunthard H.F."/>
            <person name="Wong J.K."/>
        </authorList>
    </citation>
    <scope>NUCLEOTIDE SEQUENCE</scope>
    <source>
        <strain evidence="1">Nef_D_pre_1</strain>
    </source>
</reference>
<evidence type="ECO:0000313" key="1">
    <source>
        <dbReference type="EMBL" id="AFG24071.1"/>
    </source>
</evidence>